<evidence type="ECO:0000313" key="1">
    <source>
        <dbReference type="EMBL" id="PWJ83790.1"/>
    </source>
</evidence>
<dbReference type="RefSeq" id="WP_019170974.1">
    <property type="nucleotide sequence ID" value="NZ_QGGG01000008.1"/>
</dbReference>
<keyword evidence="2" id="KW-1185">Reference proteome</keyword>
<dbReference type="AlphaFoldDB" id="A0A316C276"/>
<dbReference type="EMBL" id="QGGG01000008">
    <property type="protein sequence ID" value="PWJ83790.1"/>
    <property type="molecule type" value="Genomic_DNA"/>
</dbReference>
<protein>
    <submittedName>
        <fullName evidence="1">Uncharacterized protein</fullName>
    </submittedName>
</protein>
<accession>A0A316C276</accession>
<dbReference type="Proteomes" id="UP000245396">
    <property type="component" value="Unassembled WGS sequence"/>
</dbReference>
<proteinExistence type="predicted"/>
<name>A0A316C276_PSESE</name>
<reference evidence="1 2" key="1">
    <citation type="submission" date="2018-05" db="EMBL/GenBank/DDBJ databases">
        <title>Genomic Encyclopedia of Type Strains, Phase IV (KMG-IV): sequencing the most valuable type-strain genomes for metagenomic binning, comparative biology and taxonomic classification.</title>
        <authorList>
            <person name="Goeker M."/>
        </authorList>
    </citation>
    <scope>NUCLEOTIDE SEQUENCE [LARGE SCALE GENOMIC DNA]</scope>
    <source>
        <strain evidence="1 2">DSM 6986</strain>
    </source>
</reference>
<gene>
    <name evidence="1" type="ORF">C7441_108184</name>
</gene>
<organism evidence="1 2">
    <name type="scientific">Pseudaminobacter salicylatoxidans</name>
    <dbReference type="NCBI Taxonomy" id="93369"/>
    <lineage>
        <taxon>Bacteria</taxon>
        <taxon>Pseudomonadati</taxon>
        <taxon>Pseudomonadota</taxon>
        <taxon>Alphaproteobacteria</taxon>
        <taxon>Hyphomicrobiales</taxon>
        <taxon>Phyllobacteriaceae</taxon>
        <taxon>Pseudaminobacter</taxon>
    </lineage>
</organism>
<comment type="caution">
    <text evidence="1">The sequence shown here is derived from an EMBL/GenBank/DDBJ whole genome shotgun (WGS) entry which is preliminary data.</text>
</comment>
<evidence type="ECO:0000313" key="2">
    <source>
        <dbReference type="Proteomes" id="UP000245396"/>
    </source>
</evidence>
<sequence length="44" mass="4939">MSIQTITTSNVRKGNKGIIETVLAFLDKVAERNARNKNYEPFGL</sequence>